<sequence>MWELKILVVISNLAPMSIKIEKVSIDDLDELVKISFETFYETFYQQNTEEDMELFLASSFNPDKLHEEMLQPDNHFFFAKESEMVAGYLKLSTAPSSELGREVLEIARIYVVKEKLGSGVGKALLEFAISFASELAKKTVYLGVWEHNKKAINFYERFGFTKFGEHIFMVGKDPQTDWLFKKELEN</sequence>
<keyword evidence="3" id="KW-1185">Reference proteome</keyword>
<name>A0A512BGQ9_9BACT</name>
<reference evidence="2 3" key="1">
    <citation type="submission" date="2019-07" db="EMBL/GenBank/DDBJ databases">
        <title>Whole genome shotgun sequence of Segetibacter aerophilus NBRC 106135.</title>
        <authorList>
            <person name="Hosoyama A."/>
            <person name="Uohara A."/>
            <person name="Ohji S."/>
            <person name="Ichikawa N."/>
        </authorList>
    </citation>
    <scope>NUCLEOTIDE SEQUENCE [LARGE SCALE GENOMIC DNA]</scope>
    <source>
        <strain evidence="2 3">NBRC 106135</strain>
    </source>
</reference>
<evidence type="ECO:0000313" key="2">
    <source>
        <dbReference type="EMBL" id="GEO11149.1"/>
    </source>
</evidence>
<feature type="domain" description="N-acetyltransferase" evidence="1">
    <location>
        <begin position="18"/>
        <end position="185"/>
    </location>
</feature>
<dbReference type="PROSITE" id="PS51186">
    <property type="entry name" value="GNAT"/>
    <property type="match status" value="1"/>
</dbReference>
<evidence type="ECO:0000313" key="3">
    <source>
        <dbReference type="Proteomes" id="UP000321513"/>
    </source>
</evidence>
<dbReference type="InterPro" id="IPR000182">
    <property type="entry name" value="GNAT_dom"/>
</dbReference>
<dbReference type="InterPro" id="IPR016181">
    <property type="entry name" value="Acyl_CoA_acyltransferase"/>
</dbReference>
<proteinExistence type="predicted"/>
<protein>
    <submittedName>
        <fullName evidence="2">N-acetyltransferase</fullName>
    </submittedName>
</protein>
<keyword evidence="2" id="KW-0808">Transferase</keyword>
<dbReference type="SUPFAM" id="SSF55729">
    <property type="entry name" value="Acyl-CoA N-acyltransferases (Nat)"/>
    <property type="match status" value="1"/>
</dbReference>
<dbReference type="EMBL" id="BJYT01000016">
    <property type="protein sequence ID" value="GEO11149.1"/>
    <property type="molecule type" value="Genomic_DNA"/>
</dbReference>
<dbReference type="PANTHER" id="PTHR43072">
    <property type="entry name" value="N-ACETYLTRANSFERASE"/>
    <property type="match status" value="1"/>
</dbReference>
<dbReference type="Gene3D" id="3.40.630.30">
    <property type="match status" value="1"/>
</dbReference>
<accession>A0A512BGQ9</accession>
<dbReference type="AlphaFoldDB" id="A0A512BGQ9"/>
<dbReference type="Proteomes" id="UP000321513">
    <property type="component" value="Unassembled WGS sequence"/>
</dbReference>
<dbReference type="GO" id="GO:0016747">
    <property type="term" value="F:acyltransferase activity, transferring groups other than amino-acyl groups"/>
    <property type="evidence" value="ECO:0007669"/>
    <property type="project" value="InterPro"/>
</dbReference>
<dbReference type="Pfam" id="PF00583">
    <property type="entry name" value="Acetyltransf_1"/>
    <property type="match status" value="1"/>
</dbReference>
<dbReference type="CDD" id="cd04301">
    <property type="entry name" value="NAT_SF"/>
    <property type="match status" value="1"/>
</dbReference>
<comment type="caution">
    <text evidence="2">The sequence shown here is derived from an EMBL/GenBank/DDBJ whole genome shotgun (WGS) entry which is preliminary data.</text>
</comment>
<organism evidence="2 3">
    <name type="scientific">Segetibacter aerophilus</name>
    <dbReference type="NCBI Taxonomy" id="670293"/>
    <lineage>
        <taxon>Bacteria</taxon>
        <taxon>Pseudomonadati</taxon>
        <taxon>Bacteroidota</taxon>
        <taxon>Chitinophagia</taxon>
        <taxon>Chitinophagales</taxon>
        <taxon>Chitinophagaceae</taxon>
        <taxon>Segetibacter</taxon>
    </lineage>
</organism>
<evidence type="ECO:0000259" key="1">
    <source>
        <dbReference type="PROSITE" id="PS51186"/>
    </source>
</evidence>
<gene>
    <name evidence="2" type="ORF">SAE01_36450</name>
</gene>